<dbReference type="OrthoDB" id="79616at2157"/>
<evidence type="ECO:0000313" key="4">
    <source>
        <dbReference type="Proteomes" id="UP000191661"/>
    </source>
</evidence>
<reference evidence="3 4" key="1">
    <citation type="submission" date="2014-12" db="EMBL/GenBank/DDBJ databases">
        <title>Genome sequence of Methanobrevibacter arboriphilicus DH1, DSM1125.</title>
        <authorList>
            <person name="Poehlein A."/>
            <person name="Thauer R.K."/>
            <person name="Seedorf H."/>
            <person name="Daniel R."/>
        </authorList>
    </citation>
    <scope>NUCLEOTIDE SEQUENCE [LARGE SCALE GENOMIC DNA]</scope>
    <source>
        <strain evidence="3 4">DH1</strain>
    </source>
</reference>
<keyword evidence="2" id="KW-0472">Membrane</keyword>
<sequence length="286" mass="32472">MKKYLFLLIAVFLIGTISAAVADNGTLVNETTVKVNESGELKDYNFLCVDEERIIYYGDSLPISSKITTREGVVEYIVDNYHNNSYDDLQEGTWNITQKTSLPWVEYPDFYTAQKVVSTDKIVTIEEINSSNYTVTRWTDETYNFIFRMMGDGWNEGKQDLLLFQVDSFIKDIIEYVKIPVDPNNETNTTNNTNTTNTSITNNTNTTNDTNITNTNTSNNTNINNNTEAFKTKNSTLNNDTILSYNKEDNVINNTHASMKETGLPILFLILVSIISAAIYNAKRKK</sequence>
<organism evidence="3 4">
    <name type="scientific">Methanobrevibacter arboriphilus JCM 13429 = DSM 1125</name>
    <dbReference type="NCBI Taxonomy" id="1300164"/>
    <lineage>
        <taxon>Archaea</taxon>
        <taxon>Methanobacteriati</taxon>
        <taxon>Methanobacteriota</taxon>
        <taxon>Methanomada group</taxon>
        <taxon>Methanobacteria</taxon>
        <taxon>Methanobacteriales</taxon>
        <taxon>Methanobacteriaceae</taxon>
        <taxon>Methanobrevibacter</taxon>
    </lineage>
</organism>
<evidence type="ECO:0000256" key="1">
    <source>
        <dbReference type="SAM" id="MobiDB-lite"/>
    </source>
</evidence>
<keyword evidence="2" id="KW-0812">Transmembrane</keyword>
<dbReference type="Proteomes" id="UP000191661">
    <property type="component" value="Unassembled WGS sequence"/>
</dbReference>
<proteinExistence type="predicted"/>
<comment type="caution">
    <text evidence="3">The sequence shown here is derived from an EMBL/GenBank/DDBJ whole genome shotgun (WGS) entry which is preliminary data.</text>
</comment>
<evidence type="ECO:0000313" key="3">
    <source>
        <dbReference type="EMBL" id="OQD59519.1"/>
    </source>
</evidence>
<feature type="region of interest" description="Disordered" evidence="1">
    <location>
        <begin position="185"/>
        <end position="224"/>
    </location>
</feature>
<dbReference type="EMBL" id="JXMW01000003">
    <property type="protein sequence ID" value="OQD59519.1"/>
    <property type="molecule type" value="Genomic_DNA"/>
</dbReference>
<name>A0A1V6N4C5_METAZ</name>
<dbReference type="RefSeq" id="WP_080459745.1">
    <property type="nucleotide sequence ID" value="NZ_JXMW01000003.1"/>
</dbReference>
<evidence type="ECO:0000256" key="2">
    <source>
        <dbReference type="SAM" id="Phobius"/>
    </source>
</evidence>
<keyword evidence="2" id="KW-1133">Transmembrane helix</keyword>
<gene>
    <name evidence="3" type="ORF">MBBAR_3c01750</name>
</gene>
<feature type="transmembrane region" description="Helical" evidence="2">
    <location>
        <begin position="263"/>
        <end position="282"/>
    </location>
</feature>
<accession>A0A1V6N4C5</accession>
<dbReference type="AlphaFoldDB" id="A0A1V6N4C5"/>
<keyword evidence="4" id="KW-1185">Reference proteome</keyword>
<protein>
    <submittedName>
        <fullName evidence="3">Uncharacterized protein</fullName>
    </submittedName>
</protein>